<dbReference type="PANTHER" id="PTHR30352:SF5">
    <property type="entry name" value="PYRUVATE FORMATE-LYASE 1-ACTIVATING ENZYME"/>
    <property type="match status" value="1"/>
</dbReference>
<keyword evidence="9 10" id="KW-0411">Iron-sulfur</keyword>
<reference evidence="12 13" key="1">
    <citation type="submission" date="2019-03" db="EMBL/GenBank/DDBJ databases">
        <title>Genomic Encyclopedia of Type Strains, Phase IV (KMG-IV): sequencing the most valuable type-strain genomes for metagenomic binning, comparative biology and taxonomic classification.</title>
        <authorList>
            <person name="Goeker M."/>
        </authorList>
    </citation>
    <scope>NUCLEOTIDE SEQUENCE [LARGE SCALE GENOMIC DNA]</scope>
    <source>
        <strain evidence="12 13">LX-B</strain>
    </source>
</reference>
<dbReference type="RefSeq" id="WP_132017389.1">
    <property type="nucleotide sequence ID" value="NZ_SLUN01000050.1"/>
</dbReference>
<dbReference type="GO" id="GO:0046872">
    <property type="term" value="F:metal ion binding"/>
    <property type="evidence" value="ECO:0007669"/>
    <property type="project" value="UniProtKB-UniRule"/>
</dbReference>
<dbReference type="SFLD" id="SFLDG01066">
    <property type="entry name" value="organic_radical-activating_enz"/>
    <property type="match status" value="1"/>
</dbReference>
<dbReference type="SUPFAM" id="SSF102114">
    <property type="entry name" value="Radical SAM enzymes"/>
    <property type="match status" value="1"/>
</dbReference>
<comment type="subcellular location">
    <subcellularLocation>
        <location evidence="10">Cytoplasm</location>
    </subcellularLocation>
</comment>
<dbReference type="InterPro" id="IPR007197">
    <property type="entry name" value="rSAM"/>
</dbReference>
<dbReference type="PROSITE" id="PS01087">
    <property type="entry name" value="RADICAL_ACTIVATING"/>
    <property type="match status" value="1"/>
</dbReference>
<evidence type="ECO:0000256" key="9">
    <source>
        <dbReference type="ARBA" id="ARBA00023014"/>
    </source>
</evidence>
<keyword evidence="12" id="KW-0456">Lyase</keyword>
<comment type="catalytic activity">
    <reaction evidence="10">
        <text>glycyl-[formate C-acetyltransferase] + reduced [flavodoxin] + S-adenosyl-L-methionine = glycin-2-yl radical-[formate C-acetyltransferase] + semiquinone [flavodoxin] + 5'-deoxyadenosine + L-methionine + H(+)</text>
        <dbReference type="Rhea" id="RHEA:19225"/>
        <dbReference type="Rhea" id="RHEA-COMP:10622"/>
        <dbReference type="Rhea" id="RHEA-COMP:12190"/>
        <dbReference type="Rhea" id="RHEA-COMP:12191"/>
        <dbReference type="Rhea" id="RHEA-COMP:14480"/>
        <dbReference type="ChEBI" id="CHEBI:15378"/>
        <dbReference type="ChEBI" id="CHEBI:17319"/>
        <dbReference type="ChEBI" id="CHEBI:29947"/>
        <dbReference type="ChEBI" id="CHEBI:32722"/>
        <dbReference type="ChEBI" id="CHEBI:57618"/>
        <dbReference type="ChEBI" id="CHEBI:57844"/>
        <dbReference type="ChEBI" id="CHEBI:59789"/>
        <dbReference type="ChEBI" id="CHEBI:140311"/>
        <dbReference type="EC" id="1.97.1.4"/>
    </reaction>
</comment>
<evidence type="ECO:0000256" key="2">
    <source>
        <dbReference type="ARBA" id="ARBA00009777"/>
    </source>
</evidence>
<evidence type="ECO:0000256" key="6">
    <source>
        <dbReference type="ARBA" id="ARBA00022723"/>
    </source>
</evidence>
<dbReference type="GO" id="GO:0051539">
    <property type="term" value="F:4 iron, 4 sulfur cluster binding"/>
    <property type="evidence" value="ECO:0007669"/>
    <property type="project" value="UniProtKB-UniRule"/>
</dbReference>
<dbReference type="InterPro" id="IPR012838">
    <property type="entry name" value="PFL1_activating"/>
</dbReference>
<dbReference type="CDD" id="cd01335">
    <property type="entry name" value="Radical_SAM"/>
    <property type="match status" value="1"/>
</dbReference>
<evidence type="ECO:0000259" key="11">
    <source>
        <dbReference type="PROSITE" id="PS51918"/>
    </source>
</evidence>
<sequence>MKGYVHSVETGGTVDGPGLRYVVFLQGCPLRCKFCHNPDTWQCKAGMGTSYTAEELVLDILKYKNFIKNGGVTLTGGEPLMQAEFAAEVLRRCTAQGLHTAIDTGGAIPLERARPAIDAAQLILLDIKHIDDAKCRALTGQGNENALRLLDYCQQTGKEVWIRHVVVPGLTDDLQDLERLAGWIAQYSVVKRVEILPFHKLGEYKWEQLGLNYELKNTPEPTVESIQRIRELFTKYNLNVQ</sequence>
<keyword evidence="4 10" id="KW-0004">4Fe-4S</keyword>
<keyword evidence="8 10" id="KW-0408">Iron</keyword>
<gene>
    <name evidence="12" type="ORF">EDC14_105012</name>
</gene>
<keyword evidence="7 10" id="KW-0560">Oxidoreductase</keyword>
<evidence type="ECO:0000256" key="3">
    <source>
        <dbReference type="ARBA" id="ARBA00021356"/>
    </source>
</evidence>
<dbReference type="PROSITE" id="PS51918">
    <property type="entry name" value="RADICAL_SAM"/>
    <property type="match status" value="1"/>
</dbReference>
<evidence type="ECO:0000256" key="8">
    <source>
        <dbReference type="ARBA" id="ARBA00023004"/>
    </source>
</evidence>
<keyword evidence="6 10" id="KW-0479">Metal-binding</keyword>
<evidence type="ECO:0000256" key="1">
    <source>
        <dbReference type="ARBA" id="ARBA00003141"/>
    </source>
</evidence>
<comment type="function">
    <text evidence="1 10">Activation of pyruvate formate-lyase under anaerobic conditions by generation of an organic free radical, using S-adenosylmethionine and reduced flavodoxin as cosubstrates to produce 5'-deoxy-adenosine.</text>
</comment>
<proteinExistence type="inferred from homology"/>
<keyword evidence="5 10" id="KW-0949">S-adenosyl-L-methionine</keyword>
<evidence type="ECO:0000313" key="12">
    <source>
        <dbReference type="EMBL" id="TCL56458.1"/>
    </source>
</evidence>
<dbReference type="Pfam" id="PF04055">
    <property type="entry name" value="Radical_SAM"/>
    <property type="match status" value="1"/>
</dbReference>
<dbReference type="EMBL" id="SLUN01000050">
    <property type="protein sequence ID" value="TCL56458.1"/>
    <property type="molecule type" value="Genomic_DNA"/>
</dbReference>
<accession>A0A4R1QRM0</accession>
<evidence type="ECO:0000256" key="5">
    <source>
        <dbReference type="ARBA" id="ARBA00022691"/>
    </source>
</evidence>
<keyword evidence="12" id="KW-0670">Pyruvate</keyword>
<dbReference type="NCBIfam" id="TIGR02493">
    <property type="entry name" value="PFLA"/>
    <property type="match status" value="1"/>
</dbReference>
<comment type="cofactor">
    <cofactor evidence="10">
        <name>[4Fe-4S] cluster</name>
        <dbReference type="ChEBI" id="CHEBI:49883"/>
    </cofactor>
    <text evidence="10">Binds 1 [4Fe-4S] cluster. The cluster is coordinated with 3 cysteines and an exchangeable S-adenosyl-L-methionine.</text>
</comment>
<dbReference type="InterPro" id="IPR034457">
    <property type="entry name" value="Organic_radical-activating"/>
</dbReference>
<dbReference type="SFLD" id="SFLDS00029">
    <property type="entry name" value="Radical_SAM"/>
    <property type="match status" value="1"/>
</dbReference>
<dbReference type="AlphaFoldDB" id="A0A4R1QRM0"/>
<evidence type="ECO:0000256" key="4">
    <source>
        <dbReference type="ARBA" id="ARBA00022485"/>
    </source>
</evidence>
<feature type="domain" description="Radical SAM core" evidence="11">
    <location>
        <begin position="14"/>
        <end position="235"/>
    </location>
</feature>
<dbReference type="OrthoDB" id="9782387at2"/>
<dbReference type="Gene3D" id="3.20.20.70">
    <property type="entry name" value="Aldolase class I"/>
    <property type="match status" value="1"/>
</dbReference>
<dbReference type="PANTHER" id="PTHR30352">
    <property type="entry name" value="PYRUVATE FORMATE-LYASE-ACTIVATING ENZYME"/>
    <property type="match status" value="1"/>
</dbReference>
<dbReference type="EC" id="1.97.1.4" evidence="10"/>
<keyword evidence="10" id="KW-0963">Cytoplasm</keyword>
<dbReference type="GO" id="GO:0005737">
    <property type="term" value="C:cytoplasm"/>
    <property type="evidence" value="ECO:0007669"/>
    <property type="project" value="UniProtKB-SubCell"/>
</dbReference>
<dbReference type="InterPro" id="IPR058240">
    <property type="entry name" value="rSAM_sf"/>
</dbReference>
<dbReference type="GO" id="GO:0043365">
    <property type="term" value="F:[formate-C-acetyltransferase]-activating enzyme activity"/>
    <property type="evidence" value="ECO:0007669"/>
    <property type="project" value="UniProtKB-UniRule"/>
</dbReference>
<protein>
    <recommendedName>
        <fullName evidence="3 10">Pyruvate formate-lyase-activating enzyme</fullName>
        <ecNumber evidence="10">1.97.1.4</ecNumber>
    </recommendedName>
</protein>
<evidence type="ECO:0000313" key="13">
    <source>
        <dbReference type="Proteomes" id="UP000295008"/>
    </source>
</evidence>
<evidence type="ECO:0000256" key="10">
    <source>
        <dbReference type="RuleBase" id="RU362053"/>
    </source>
</evidence>
<dbReference type="InterPro" id="IPR013785">
    <property type="entry name" value="Aldolase_TIM"/>
</dbReference>
<name>A0A4R1QRM0_HYDET</name>
<organism evidence="12 13">
    <name type="scientific">Hydrogenispora ethanolica</name>
    <dbReference type="NCBI Taxonomy" id="1082276"/>
    <lineage>
        <taxon>Bacteria</taxon>
        <taxon>Bacillati</taxon>
        <taxon>Bacillota</taxon>
        <taxon>Hydrogenispora</taxon>
    </lineage>
</organism>
<comment type="similarity">
    <text evidence="2 10">Belongs to the organic radical-activating enzymes family.</text>
</comment>
<dbReference type="Proteomes" id="UP000295008">
    <property type="component" value="Unassembled WGS sequence"/>
</dbReference>
<keyword evidence="13" id="KW-1185">Reference proteome</keyword>
<comment type="caution">
    <text evidence="12">The sequence shown here is derived from an EMBL/GenBank/DDBJ whole genome shotgun (WGS) entry which is preliminary data.</text>
</comment>
<dbReference type="InterPro" id="IPR001989">
    <property type="entry name" value="Radical_activat_CS"/>
</dbReference>
<dbReference type="GO" id="GO:0016829">
    <property type="term" value="F:lyase activity"/>
    <property type="evidence" value="ECO:0007669"/>
    <property type="project" value="UniProtKB-KW"/>
</dbReference>
<evidence type="ECO:0000256" key="7">
    <source>
        <dbReference type="ARBA" id="ARBA00023002"/>
    </source>
</evidence>